<organism evidence="2 3">
    <name type="scientific">Crassostrea virginica</name>
    <name type="common">Eastern oyster</name>
    <dbReference type="NCBI Taxonomy" id="6565"/>
    <lineage>
        <taxon>Eukaryota</taxon>
        <taxon>Metazoa</taxon>
        <taxon>Spiralia</taxon>
        <taxon>Lophotrochozoa</taxon>
        <taxon>Mollusca</taxon>
        <taxon>Bivalvia</taxon>
        <taxon>Autobranchia</taxon>
        <taxon>Pteriomorphia</taxon>
        <taxon>Ostreida</taxon>
        <taxon>Ostreoidea</taxon>
        <taxon>Ostreidae</taxon>
        <taxon>Crassostrea</taxon>
    </lineage>
</organism>
<feature type="compositionally biased region" description="Polar residues" evidence="1">
    <location>
        <begin position="1198"/>
        <end position="1210"/>
    </location>
</feature>
<evidence type="ECO:0000313" key="2">
    <source>
        <dbReference type="Proteomes" id="UP000694844"/>
    </source>
</evidence>
<name>A0A8B8AIJ6_CRAVI</name>
<protein>
    <submittedName>
        <fullName evidence="3">Uncharacterized protein LOC111102779 isoform X1</fullName>
    </submittedName>
</protein>
<feature type="compositionally biased region" description="Polar residues" evidence="1">
    <location>
        <begin position="794"/>
        <end position="816"/>
    </location>
</feature>
<feature type="region of interest" description="Disordered" evidence="1">
    <location>
        <begin position="1189"/>
        <end position="1302"/>
    </location>
</feature>
<feature type="region of interest" description="Disordered" evidence="1">
    <location>
        <begin position="1334"/>
        <end position="1354"/>
    </location>
</feature>
<feature type="compositionally biased region" description="Basic residues" evidence="1">
    <location>
        <begin position="1544"/>
        <end position="1555"/>
    </location>
</feature>
<feature type="region of interest" description="Disordered" evidence="1">
    <location>
        <begin position="838"/>
        <end position="873"/>
    </location>
</feature>
<feature type="compositionally biased region" description="Low complexity" evidence="1">
    <location>
        <begin position="558"/>
        <end position="570"/>
    </location>
</feature>
<feature type="region of interest" description="Disordered" evidence="1">
    <location>
        <begin position="1517"/>
        <end position="1557"/>
    </location>
</feature>
<feature type="compositionally biased region" description="Basic and acidic residues" evidence="1">
    <location>
        <begin position="1229"/>
        <end position="1246"/>
    </location>
</feature>
<reference evidence="3" key="1">
    <citation type="submission" date="2025-08" db="UniProtKB">
        <authorList>
            <consortium name="RefSeq"/>
        </authorList>
    </citation>
    <scope>IDENTIFICATION</scope>
    <source>
        <tissue evidence="3">Whole sample</tissue>
    </source>
</reference>
<feature type="region of interest" description="Disordered" evidence="1">
    <location>
        <begin position="711"/>
        <end position="740"/>
    </location>
</feature>
<gene>
    <name evidence="3" type="primary">LOC111102779</name>
</gene>
<feature type="compositionally biased region" description="Polar residues" evidence="1">
    <location>
        <begin position="1275"/>
        <end position="1299"/>
    </location>
</feature>
<feature type="compositionally biased region" description="Polar residues" evidence="1">
    <location>
        <begin position="1047"/>
        <end position="1061"/>
    </location>
</feature>
<dbReference type="RefSeq" id="XP_022291352.1">
    <property type="nucleotide sequence ID" value="XM_022435644.1"/>
</dbReference>
<dbReference type="Proteomes" id="UP000694844">
    <property type="component" value="Chromosome 7"/>
</dbReference>
<feature type="compositionally biased region" description="Polar residues" evidence="1">
    <location>
        <begin position="711"/>
        <end position="723"/>
    </location>
</feature>
<proteinExistence type="predicted"/>
<feature type="region of interest" description="Disordered" evidence="1">
    <location>
        <begin position="757"/>
        <end position="816"/>
    </location>
</feature>
<feature type="region of interest" description="Disordered" evidence="1">
    <location>
        <begin position="922"/>
        <end position="956"/>
    </location>
</feature>
<feature type="compositionally biased region" description="Basic and acidic residues" evidence="1">
    <location>
        <begin position="240"/>
        <end position="259"/>
    </location>
</feature>
<feature type="compositionally biased region" description="Polar residues" evidence="1">
    <location>
        <begin position="1068"/>
        <end position="1081"/>
    </location>
</feature>
<feature type="region of interest" description="Disordered" evidence="1">
    <location>
        <begin position="1465"/>
        <end position="1484"/>
    </location>
</feature>
<feature type="compositionally biased region" description="Basic and acidic residues" evidence="1">
    <location>
        <begin position="1026"/>
        <end position="1046"/>
    </location>
</feature>
<accession>A0A8B8AIJ6</accession>
<feature type="region of interest" description="Disordered" evidence="1">
    <location>
        <begin position="1607"/>
        <end position="1656"/>
    </location>
</feature>
<feature type="compositionally biased region" description="Polar residues" evidence="1">
    <location>
        <begin position="855"/>
        <end position="873"/>
    </location>
</feature>
<evidence type="ECO:0000256" key="1">
    <source>
        <dbReference type="SAM" id="MobiDB-lite"/>
    </source>
</evidence>
<feature type="compositionally biased region" description="Acidic residues" evidence="1">
    <location>
        <begin position="725"/>
        <end position="734"/>
    </location>
</feature>
<feature type="region of interest" description="Disordered" evidence="1">
    <location>
        <begin position="1008"/>
        <end position="1081"/>
    </location>
</feature>
<feature type="region of interest" description="Disordered" evidence="1">
    <location>
        <begin position="415"/>
        <end position="434"/>
    </location>
</feature>
<feature type="compositionally biased region" description="Polar residues" evidence="1">
    <location>
        <begin position="610"/>
        <end position="625"/>
    </location>
</feature>
<feature type="compositionally biased region" description="Polar residues" evidence="1">
    <location>
        <begin position="585"/>
        <end position="595"/>
    </location>
</feature>
<feature type="compositionally biased region" description="Low complexity" evidence="1">
    <location>
        <begin position="415"/>
        <end position="424"/>
    </location>
</feature>
<feature type="compositionally biased region" description="Polar residues" evidence="1">
    <location>
        <begin position="1632"/>
        <end position="1646"/>
    </location>
</feature>
<keyword evidence="2" id="KW-1185">Reference proteome</keyword>
<dbReference type="GeneID" id="111102779"/>
<dbReference type="Gene3D" id="1.20.5.340">
    <property type="match status" value="1"/>
</dbReference>
<feature type="region of interest" description="Disordered" evidence="1">
    <location>
        <begin position="549"/>
        <end position="625"/>
    </location>
</feature>
<feature type="region of interest" description="Disordered" evidence="1">
    <location>
        <begin position="240"/>
        <end position="260"/>
    </location>
</feature>
<dbReference type="OrthoDB" id="1060785at2759"/>
<feature type="compositionally biased region" description="Low complexity" evidence="1">
    <location>
        <begin position="1468"/>
        <end position="1478"/>
    </location>
</feature>
<feature type="compositionally biased region" description="Low complexity" evidence="1">
    <location>
        <begin position="1620"/>
        <end position="1631"/>
    </location>
</feature>
<sequence>MPLGERIVTPVHLGRTPIPIDHGDKRNVHQAMASNALVGILHQLASVVRLADDIFCDISEECQKVFEKSERISRKIGFIEQFVKDLDAKTVTIQLSEPANGLHDGALYGVCISSSSTNLAIAVGDLTKFSHCHDHHVAKHGYDCDLFTPDGRPHCIQDHYTLSETSPSKIMRGADLYRKDGLCTSRLFKLWPVALNEPKISSPDFNLPRRSQNVFTFEKRYKKLRMERRKTIHITGEVFPEEKKDKTKEDQNGEEESVKIEAPPSEVIKIDTSGTGFHRMLAFRKVLANVEYEDVKKKKRRRTVSGVSETIMLEIERFEKKRVSTSGRDHVRDYNFEDLDVFELEPPRDEEMAKYLDEIDGRIEERKEDERLLKEPKIMKFFPCRRSKSLPRCAKLNSAKALIERRSHLAGLNDSELSLNSNHSNESRHSRLSKRGSVIGNKIRSLVRSSSGNRLVEKIQRTRPKSLDLDAIDFEVSNGRSNLAKMPSMPDGMLTKREMNLRVGPGTYYGFEMESNTLPRRNVKRNEFPWESMPKDWTTSVKLREISKRNSTYTDRQSSSGHWSGSSSNRHSLDSDHVVKAETIPPSTSQCSLGNDSGRDSPLPPESRCGTESTGGYTGDDASTVTGEVGSVVNAKLDTESWLRRLAVRASGREDVTSSSAETLSSLTRLTKKNIMALDLMMSSPRKPSTPFDDGECSEYSVDQEGFYTSFHNDSGLRKSNGTLVDEEEEEEELSLSKDSQSLCSVDSVIHNPNGAGEKFAGAKGSGGKIINKVAPPAPPKRTSSCSEGGPKSPQDSSSYSDTDQEAMSSRLISKTQISNTTIPSMCLVLSDEDSSLSRQTSVEGDPTLERHSSENVTDVNKMQDDVSNPSQFSVFDGKGALGDTNMKEDNGYCQTLPKAFHAKANESEPYDYTKSWPRCMNKKSSEDHPRSGILKSTDRSLSGPKTPKSLNFSPVINMFNPGTPLSLQLPLVSSPTSDENGVKEANVASLSEEGIYKLTVQEERKDLPLKYQPTLTVKPGARSQSSERKNPQESENMPCEKDSRKSPSSLTSTFVGNNTIVPHPNGAVSNQSMSESSMNFSGTHNLSSFGSINSLESAGTVSLSNSLTYVTMPSSCSSPNLSNLDVPMLNTPTGSFDSLAEDSTFSVSDPSDHFSNTIDNSNLSSTIETIAITTNSLDSFHETPTENRAFRTFSGPPMSTSTPHSSVSRLGNHYRMKDPPPPPPQRKQYVEPKYSEPVHRVEERGRRRTRQEPVVPQEQERKLKPSKSLPENVVSYTSTKYQARTQSYKPTKDGSSASNKKKGAVVNVMNFNQGSNHQDESTSRTDSYRVAMAEPTNHRQSYKGLPTDSSSRTDSYRVAMADSNTCRTGSYRFAMKESLSCPSFQPKPKTNNPSITNQNSAYNGLMDPYNNSPSASNEDLIDCTRTDSYRVAVRNTQGVVNNDMVQRNSSYRVAVDEMEPIVMDPRMNGLNSGSDLSSGRDSRRMGITNIDQVKEIPGNQRSKIIGGVDVSKIDTSKVVRRRPKSDVDPISVISSRDASKNANKSHKSSSKRHSNSSTYIKFDPIFEVGEDMMLSMESLKSGSNSSLKMTSDFIDHGYGFNREPMKISGGGNQKHPSEKSSSSLIGSIKSTFKSMSGNLKQNNSANDDDWRFSMV</sequence>
<dbReference type="KEGG" id="cvn:111102779"/>
<evidence type="ECO:0000313" key="3">
    <source>
        <dbReference type="RefSeq" id="XP_022291352.1"/>
    </source>
</evidence>
<feature type="compositionally biased region" description="Basic and acidic residues" evidence="1">
    <location>
        <begin position="571"/>
        <end position="580"/>
    </location>
</feature>